<organism evidence="2 3">
    <name type="scientific">Dictyostelium firmibasis</name>
    <dbReference type="NCBI Taxonomy" id="79012"/>
    <lineage>
        <taxon>Eukaryota</taxon>
        <taxon>Amoebozoa</taxon>
        <taxon>Evosea</taxon>
        <taxon>Eumycetozoa</taxon>
        <taxon>Dictyostelia</taxon>
        <taxon>Dictyosteliales</taxon>
        <taxon>Dictyosteliaceae</taxon>
        <taxon>Dictyostelium</taxon>
    </lineage>
</organism>
<gene>
    <name evidence="2" type="ORF">RB653_002030</name>
</gene>
<accession>A0AAN7TVQ7</accession>
<comment type="caution">
    <text evidence="2">The sequence shown here is derived from an EMBL/GenBank/DDBJ whole genome shotgun (WGS) entry which is preliminary data.</text>
</comment>
<dbReference type="Gene3D" id="2.90.10.10">
    <property type="entry name" value="Bulb-type lectin domain"/>
    <property type="match status" value="2"/>
</dbReference>
<keyword evidence="3" id="KW-1185">Reference proteome</keyword>
<dbReference type="SMART" id="SM00108">
    <property type="entry name" value="B_lectin"/>
    <property type="match status" value="2"/>
</dbReference>
<dbReference type="Proteomes" id="UP001344447">
    <property type="component" value="Unassembled WGS sequence"/>
</dbReference>
<evidence type="ECO:0000259" key="1">
    <source>
        <dbReference type="PROSITE" id="PS50927"/>
    </source>
</evidence>
<dbReference type="InterPro" id="IPR001480">
    <property type="entry name" value="Bulb-type_lectin_dom"/>
</dbReference>
<proteinExistence type="predicted"/>
<protein>
    <recommendedName>
        <fullName evidence="1">Bulb-type lectin domain-containing protein</fullName>
    </recommendedName>
</protein>
<evidence type="ECO:0000313" key="2">
    <source>
        <dbReference type="EMBL" id="KAK5577092.1"/>
    </source>
</evidence>
<dbReference type="AlphaFoldDB" id="A0AAN7TVQ7"/>
<dbReference type="EMBL" id="JAVFKY010000004">
    <property type="protein sequence ID" value="KAK5577092.1"/>
    <property type="molecule type" value="Genomic_DNA"/>
</dbReference>
<sequence>MGVQYNPDSVFRFILQEGQTLNSLNNPKMIDKTNTHVLEITIMGEVKITLDKYPNIVFWSSKSGGSIEDGPYTLGMESSGNLVLRNNKFMGIWSTHISEPTYQGPYFMQLYANAQCAIRNSKRHIIWHTKTYDTTRGGLNYKWYGSSFKKDAPYSFTLQEGQQLNSGMVDTMYDKTKRFSCKMQSDGNLVVRHNEKEIIWSSSSIAGNDFYNFRIDPKGNAVVMNAQYNKSVWATQTSGIPENFYVELKTNGQLLFRDKYREILWFSVIKPNSLLSPDTINQ</sequence>
<dbReference type="SUPFAM" id="SSF51110">
    <property type="entry name" value="alpha-D-mannose-specific plant lectins"/>
    <property type="match status" value="3"/>
</dbReference>
<dbReference type="InterPro" id="IPR036426">
    <property type="entry name" value="Bulb-type_lectin_dom_sf"/>
</dbReference>
<feature type="domain" description="Bulb-type lectin" evidence="1">
    <location>
        <begin position="12"/>
        <end position="131"/>
    </location>
</feature>
<evidence type="ECO:0000313" key="3">
    <source>
        <dbReference type="Proteomes" id="UP001344447"/>
    </source>
</evidence>
<dbReference type="PROSITE" id="PS50927">
    <property type="entry name" value="BULB_LECTIN"/>
    <property type="match status" value="2"/>
</dbReference>
<feature type="domain" description="Bulb-type lectin" evidence="1">
    <location>
        <begin position="155"/>
        <end position="269"/>
    </location>
</feature>
<name>A0AAN7TVQ7_9MYCE</name>
<reference evidence="2 3" key="1">
    <citation type="submission" date="2023-11" db="EMBL/GenBank/DDBJ databases">
        <title>Dfirmibasis_genome.</title>
        <authorList>
            <person name="Edelbroek B."/>
            <person name="Kjellin J."/>
            <person name="Jerlstrom-Hultqvist J."/>
            <person name="Soderbom F."/>
        </authorList>
    </citation>
    <scope>NUCLEOTIDE SEQUENCE [LARGE SCALE GENOMIC DNA]</scope>
    <source>
        <strain evidence="2 3">TNS-C-14</strain>
    </source>
</reference>